<organism evidence="2 3">
    <name type="scientific">Theobroma cacao</name>
    <name type="common">Cacao</name>
    <name type="synonym">Cocoa</name>
    <dbReference type="NCBI Taxonomy" id="3641"/>
    <lineage>
        <taxon>Eukaryota</taxon>
        <taxon>Viridiplantae</taxon>
        <taxon>Streptophyta</taxon>
        <taxon>Embryophyta</taxon>
        <taxon>Tracheophyta</taxon>
        <taxon>Spermatophyta</taxon>
        <taxon>Magnoliopsida</taxon>
        <taxon>eudicotyledons</taxon>
        <taxon>Gunneridae</taxon>
        <taxon>Pentapetalae</taxon>
        <taxon>rosids</taxon>
        <taxon>malvids</taxon>
        <taxon>Malvales</taxon>
        <taxon>Malvaceae</taxon>
        <taxon>Byttnerioideae</taxon>
        <taxon>Theobroma</taxon>
    </lineage>
</organism>
<keyword evidence="3" id="KW-1185">Reference proteome</keyword>
<dbReference type="Gramene" id="EOY03406">
    <property type="protein sequence ID" value="EOY03406"/>
    <property type="gene ID" value="TCM_018428"/>
</dbReference>
<feature type="compositionally biased region" description="Polar residues" evidence="1">
    <location>
        <begin position="48"/>
        <end position="67"/>
    </location>
</feature>
<dbReference type="HOGENOM" id="CLU_1121736_0_0_1"/>
<feature type="compositionally biased region" description="Basic and acidic residues" evidence="1">
    <location>
        <begin position="68"/>
        <end position="78"/>
    </location>
</feature>
<evidence type="ECO:0000313" key="2">
    <source>
        <dbReference type="EMBL" id="EOY03406.1"/>
    </source>
</evidence>
<dbReference type="EMBL" id="CM001882">
    <property type="protein sequence ID" value="EOY03406.1"/>
    <property type="molecule type" value="Genomic_DNA"/>
</dbReference>
<feature type="compositionally biased region" description="Basic and acidic residues" evidence="1">
    <location>
        <begin position="87"/>
        <end position="146"/>
    </location>
</feature>
<evidence type="ECO:0000256" key="1">
    <source>
        <dbReference type="SAM" id="MobiDB-lite"/>
    </source>
</evidence>
<reference evidence="2 3" key="1">
    <citation type="journal article" date="2013" name="Genome Biol.">
        <title>The genome sequence of the most widely cultivated cacao type and its use to identify candidate genes regulating pod color.</title>
        <authorList>
            <person name="Motamayor J.C."/>
            <person name="Mockaitis K."/>
            <person name="Schmutz J."/>
            <person name="Haiminen N."/>
            <person name="Iii D.L."/>
            <person name="Cornejo O."/>
            <person name="Findley S.D."/>
            <person name="Zheng P."/>
            <person name="Utro F."/>
            <person name="Royaert S."/>
            <person name="Saski C."/>
            <person name="Jenkins J."/>
            <person name="Podicheti R."/>
            <person name="Zhao M."/>
            <person name="Scheffler B.E."/>
            <person name="Stack J.C."/>
            <person name="Feltus F.A."/>
            <person name="Mustiga G.M."/>
            <person name="Amores F."/>
            <person name="Phillips W."/>
            <person name="Marelli J.P."/>
            <person name="May G.D."/>
            <person name="Shapiro H."/>
            <person name="Ma J."/>
            <person name="Bustamante C.D."/>
            <person name="Schnell R.J."/>
            <person name="Main D."/>
            <person name="Gilbert D."/>
            <person name="Parida L."/>
            <person name="Kuhn D.N."/>
        </authorList>
    </citation>
    <scope>NUCLEOTIDE SEQUENCE [LARGE SCALE GENOMIC DNA]</scope>
    <source>
        <strain evidence="3">cv. Matina 1-6</strain>
    </source>
</reference>
<sequence>MMLNLLIRIDGKLTDQAEKMVKIEENLQQFEALLNPTKETKVPKALVSATSQSSVRTATKQFESVTSSHDRETKKEILENPNVTHAGIEESGKNNVEQKEQEKEKQPPTEEHEEEKEKEHTTEENEKEKEKEKKKEPKVGKEHSNAEKSVVSSPTEFEEILVSNFIRDIINETKVDQAHQQARMHQEAQSAPPEIEQTVEKAHLNRGKATDTDLVAKKTIGKGKKTMAIKTRTFKRKKSTRLAMTSTQ</sequence>
<name>A0A061EEP3_THECC</name>
<accession>A0A061EEP3</accession>
<feature type="region of interest" description="Disordered" evidence="1">
    <location>
        <begin position="48"/>
        <end position="157"/>
    </location>
</feature>
<proteinExistence type="predicted"/>
<dbReference type="AlphaFoldDB" id="A0A061EEP3"/>
<evidence type="ECO:0000313" key="3">
    <source>
        <dbReference type="Proteomes" id="UP000026915"/>
    </source>
</evidence>
<gene>
    <name evidence="2" type="ORF">TCM_018428</name>
</gene>
<dbReference type="Proteomes" id="UP000026915">
    <property type="component" value="Chromosome 4"/>
</dbReference>
<protein>
    <submittedName>
        <fullName evidence="2">Uncharacterized protein</fullName>
    </submittedName>
</protein>
<dbReference type="InParanoid" id="A0A061EEP3"/>